<name>A0A1L3Q0C2_9EURY</name>
<evidence type="ECO:0000313" key="18">
    <source>
        <dbReference type="Proteomes" id="UP000186879"/>
    </source>
</evidence>
<keyword evidence="5 12" id="KW-0479">Metal-binding</keyword>
<feature type="domain" description="Alanyl-transfer RNA synthetases family profile" evidence="14">
    <location>
        <begin position="58"/>
        <end position="757"/>
    </location>
</feature>
<dbReference type="InterPro" id="IPR045864">
    <property type="entry name" value="aa-tRNA-synth_II/BPL/LPL"/>
</dbReference>
<dbReference type="InterPro" id="IPR012947">
    <property type="entry name" value="tRNA_SAD"/>
</dbReference>
<dbReference type="GO" id="GO:0000049">
    <property type="term" value="F:tRNA binding"/>
    <property type="evidence" value="ECO:0007669"/>
    <property type="project" value="UniProtKB-KW"/>
</dbReference>
<keyword evidence="7 12" id="KW-0862">Zinc</keyword>
<dbReference type="InterPro" id="IPR022429">
    <property type="entry name" value="Ala-tRNA_lgiase_arc"/>
</dbReference>
<comment type="domain">
    <text evidence="12">Consists of three domains; the N-terminal catalytic domain, the editing domain and the C-terminal C-Ala domain. The editing domain removes incorrectly charged amino acids, while the C-Ala domain, along with tRNA(Ala), serves as a bridge to cooperatively bring together the editing and aminoacylation centers thus stimulating deacylation of misacylated tRNAs.</text>
</comment>
<dbReference type="STRING" id="2177.BHR79_01655"/>
<dbReference type="InterPro" id="IPR018165">
    <property type="entry name" value="Ala-tRNA-synth_IIc_core"/>
</dbReference>
<evidence type="ECO:0000256" key="1">
    <source>
        <dbReference type="ARBA" id="ARBA00008226"/>
    </source>
</evidence>
<dbReference type="HAMAP" id="MF_00036_A">
    <property type="entry name" value="Ala_tRNA_synth_A"/>
    <property type="match status" value="1"/>
</dbReference>
<dbReference type="PROSITE" id="PS50860">
    <property type="entry name" value="AA_TRNA_LIGASE_II_ALA"/>
    <property type="match status" value="1"/>
</dbReference>
<dbReference type="InterPro" id="IPR002318">
    <property type="entry name" value="Ala-tRNA-lgiase_IIc"/>
</dbReference>
<dbReference type="Gene3D" id="3.30.54.20">
    <property type="match status" value="1"/>
</dbReference>
<evidence type="ECO:0000256" key="11">
    <source>
        <dbReference type="ARBA" id="ARBA00023146"/>
    </source>
</evidence>
<organism evidence="15 18">
    <name type="scientific">Methanohalophilus halophilus</name>
    <dbReference type="NCBI Taxonomy" id="2177"/>
    <lineage>
        <taxon>Archaea</taxon>
        <taxon>Methanobacteriati</taxon>
        <taxon>Methanobacteriota</taxon>
        <taxon>Stenosarchaea group</taxon>
        <taxon>Methanomicrobia</taxon>
        <taxon>Methanosarcinales</taxon>
        <taxon>Methanosarcinaceae</taxon>
        <taxon>Methanohalophilus</taxon>
    </lineage>
</organism>
<dbReference type="SUPFAM" id="SSF50447">
    <property type="entry name" value="Translation proteins"/>
    <property type="match status" value="1"/>
</dbReference>
<dbReference type="Gene3D" id="3.30.930.10">
    <property type="entry name" value="Bira Bifunctional Protein, Domain 2"/>
    <property type="match status" value="1"/>
</dbReference>
<keyword evidence="11 12" id="KW-0030">Aminoacyl-tRNA synthetase</keyword>
<evidence type="ECO:0000256" key="10">
    <source>
        <dbReference type="ARBA" id="ARBA00022917"/>
    </source>
</evidence>
<keyword evidence="6 12" id="KW-0547">Nucleotide-binding</keyword>
<dbReference type="RefSeq" id="WP_072560601.1">
    <property type="nucleotide sequence ID" value="NZ_CP017921.1"/>
</dbReference>
<dbReference type="Proteomes" id="UP000198669">
    <property type="component" value="Unassembled WGS sequence"/>
</dbReference>
<feature type="region of interest" description="Disordered" evidence="13">
    <location>
        <begin position="886"/>
        <end position="905"/>
    </location>
</feature>
<dbReference type="GO" id="GO:0005737">
    <property type="term" value="C:cytoplasm"/>
    <property type="evidence" value="ECO:0007669"/>
    <property type="project" value="UniProtKB-SubCell"/>
</dbReference>
<keyword evidence="10 12" id="KW-0648">Protein biosynthesis</keyword>
<dbReference type="FunFam" id="3.10.310.40:FF:000001">
    <property type="entry name" value="Alanine--tRNA ligase"/>
    <property type="match status" value="1"/>
</dbReference>
<keyword evidence="3 12" id="KW-0820">tRNA-binding</keyword>
<keyword evidence="9 12" id="KW-0694">RNA-binding</keyword>
<comment type="similarity">
    <text evidence="1 12">Belongs to the class-II aminoacyl-tRNA synthetase family.</text>
</comment>
<dbReference type="AlphaFoldDB" id="A0A1L3Q0C2"/>
<dbReference type="Gene3D" id="2.40.30.130">
    <property type="match status" value="1"/>
</dbReference>
<feature type="binding site" evidence="12">
    <location>
        <position position="714"/>
    </location>
    <ligand>
        <name>Zn(2+)</name>
        <dbReference type="ChEBI" id="CHEBI:29105"/>
    </ligand>
</feature>
<dbReference type="Pfam" id="PF01411">
    <property type="entry name" value="tRNA-synt_2c"/>
    <property type="match status" value="1"/>
</dbReference>
<evidence type="ECO:0000256" key="12">
    <source>
        <dbReference type="HAMAP-Rule" id="MF_00036"/>
    </source>
</evidence>
<dbReference type="GO" id="GO:0004813">
    <property type="term" value="F:alanine-tRNA ligase activity"/>
    <property type="evidence" value="ECO:0007669"/>
    <property type="project" value="UniProtKB-UniRule"/>
</dbReference>
<dbReference type="Gene3D" id="3.10.310.40">
    <property type="match status" value="1"/>
</dbReference>
<feature type="compositionally biased region" description="Gly residues" evidence="13">
    <location>
        <begin position="886"/>
        <end position="902"/>
    </location>
</feature>
<dbReference type="Proteomes" id="UP000186879">
    <property type="component" value="Chromosome"/>
</dbReference>
<proteinExistence type="inferred from homology"/>
<dbReference type="Pfam" id="PF02272">
    <property type="entry name" value="DHHA1"/>
    <property type="match status" value="1"/>
</dbReference>
<dbReference type="GO" id="GO:0005524">
    <property type="term" value="F:ATP binding"/>
    <property type="evidence" value="ECO:0007669"/>
    <property type="project" value="UniProtKB-UniRule"/>
</dbReference>
<evidence type="ECO:0000313" key="19">
    <source>
        <dbReference type="Proteomes" id="UP000198669"/>
    </source>
</evidence>
<dbReference type="InterPro" id="IPR003156">
    <property type="entry name" value="DHHA1_dom"/>
</dbReference>
<evidence type="ECO:0000313" key="17">
    <source>
        <dbReference type="EMBL" id="SDW02272.1"/>
    </source>
</evidence>
<dbReference type="CDD" id="cd00673">
    <property type="entry name" value="AlaRS_core"/>
    <property type="match status" value="1"/>
</dbReference>
<dbReference type="FunFam" id="3.30.54.20:FF:000005">
    <property type="entry name" value="Alanine--tRNA ligase"/>
    <property type="match status" value="1"/>
</dbReference>
<comment type="cofactor">
    <cofactor evidence="12">
        <name>Zn(2+)</name>
        <dbReference type="ChEBI" id="CHEBI:29105"/>
    </cofactor>
    <text evidence="12">Binds 1 zinc ion per subunit.</text>
</comment>
<dbReference type="GeneID" id="30582421"/>
<dbReference type="InterPro" id="IPR018162">
    <property type="entry name" value="Ala-tRNA-ligase_IIc_anticod-bd"/>
</dbReference>
<dbReference type="InterPro" id="IPR018164">
    <property type="entry name" value="Ala-tRNA-synth_IIc_N"/>
</dbReference>
<evidence type="ECO:0000256" key="6">
    <source>
        <dbReference type="ARBA" id="ARBA00022741"/>
    </source>
</evidence>
<comment type="catalytic activity">
    <reaction evidence="12">
        <text>tRNA(Ala) + L-alanine + ATP = L-alanyl-tRNA(Ala) + AMP + diphosphate</text>
        <dbReference type="Rhea" id="RHEA:12540"/>
        <dbReference type="Rhea" id="RHEA-COMP:9657"/>
        <dbReference type="Rhea" id="RHEA-COMP:9923"/>
        <dbReference type="ChEBI" id="CHEBI:30616"/>
        <dbReference type="ChEBI" id="CHEBI:33019"/>
        <dbReference type="ChEBI" id="CHEBI:57972"/>
        <dbReference type="ChEBI" id="CHEBI:78442"/>
        <dbReference type="ChEBI" id="CHEBI:78497"/>
        <dbReference type="ChEBI" id="CHEBI:456215"/>
        <dbReference type="EC" id="6.1.1.7"/>
    </reaction>
</comment>
<dbReference type="FunFam" id="3.30.930.10:FF:000056">
    <property type="entry name" value="Alanine--tRNA ligase"/>
    <property type="match status" value="1"/>
</dbReference>
<evidence type="ECO:0000256" key="7">
    <source>
        <dbReference type="ARBA" id="ARBA00022833"/>
    </source>
</evidence>
<feature type="binding site" evidence="12">
    <location>
        <position position="615"/>
    </location>
    <ligand>
        <name>Zn(2+)</name>
        <dbReference type="ChEBI" id="CHEBI:29105"/>
    </ligand>
</feature>
<dbReference type="Gene3D" id="6.10.250.550">
    <property type="match status" value="1"/>
</dbReference>
<dbReference type="GO" id="GO:0008270">
    <property type="term" value="F:zinc ion binding"/>
    <property type="evidence" value="ECO:0007669"/>
    <property type="project" value="UniProtKB-UniRule"/>
</dbReference>
<evidence type="ECO:0000259" key="14">
    <source>
        <dbReference type="PROSITE" id="PS50860"/>
    </source>
</evidence>
<dbReference type="NCBIfam" id="TIGR00344">
    <property type="entry name" value="alaS"/>
    <property type="match status" value="1"/>
</dbReference>
<dbReference type="SUPFAM" id="SSF55186">
    <property type="entry name" value="ThrRS/AlaRS common domain"/>
    <property type="match status" value="1"/>
</dbReference>
<feature type="binding site" evidence="12">
    <location>
        <position position="718"/>
    </location>
    <ligand>
        <name>Zn(2+)</name>
        <dbReference type="ChEBI" id="CHEBI:29105"/>
    </ligand>
</feature>
<sequence length="924" mass="103765">MLEEEYDINFFYENGFIRKQCQKCGSYFWTRDRDRDTCGDAPCDPYSFIGNPVFKKKFNLAQMREFYLSYFEKNGHTRIERYPVIARWRNDIYLTIASIADFQPFVTSGQVAPPANPLTISQPCIRLSDLDAVGRSGRHLTTFEMMAHHAFNKKDNEIYWKDQTVQLCDGLLNELGVDPFAVTYKEEPWAGGGNAGACVEVLIGGLEVATLVFMNLQQSKDGDIVIKGDTYRKMDNYIVDTGYGLERLVWASQGTPTVYDAIFPEVVGELMELAGVEHRLEDKDYANILSQNARLAGLMDVSEKANLLELRKQVASNIGITADKLGTIMEPVETAYAIADHARCITFMLGDGIIPSNVKAGYLARLVIRRTMKMMQDLGIKIPLSDIIQMHINHLPEYPEFADRFDVINDILDNEEKKFQETLQRGKKLIQKSAKHYKKKGEKMPLDTVIDMYDSHGIPAEISKEAASEVGVEVELPDNFYSLVAERHSKSVQEEEKEIPYADRLKKLPPTKRLFYDEPNRMEFEAVVLDVFDNNIVLDSTLLYPEGGGQPPDHGTFMVDDALLKVIDVQIFDGVVIHTIERIEDELHIRKGDMVTGKVDEKRRMAHARNHTATHIINDAARQVLGEHIWQAGAQKFTDRARLDISHYKRIVPEEINEIEMIANQMVMENKRVISEWMDRSTAEKRYGFSLYQGGVPPGDRIRVLHVGSDIEACAGTHCTFTGQVGPIKILKTERIQDGVERIEYAAGESAVVAFQERDKLLRSSAETLRVSTEQLPSTIERFFTEWKEFKKENTRLKKELAESHVNQLVENAELIKEIRLINSRIDGADADELTRIAGELASSDDIVALLISDHEGVKIASAAGDSAVSKGVNVGNIVREIASLTGGGGGGKPSMARGGGQDSSRIDEGLALGRRMLEEQLGD</sequence>
<dbReference type="InterPro" id="IPR009000">
    <property type="entry name" value="Transl_B-barrel_sf"/>
</dbReference>
<evidence type="ECO:0000256" key="4">
    <source>
        <dbReference type="ARBA" id="ARBA00022598"/>
    </source>
</evidence>
<evidence type="ECO:0000256" key="8">
    <source>
        <dbReference type="ARBA" id="ARBA00022840"/>
    </source>
</evidence>
<evidence type="ECO:0000313" key="20">
    <source>
        <dbReference type="Proteomes" id="UP000267921"/>
    </source>
</evidence>
<evidence type="ECO:0000313" key="16">
    <source>
        <dbReference type="EMBL" id="RNI10816.1"/>
    </source>
</evidence>
<reference evidence="16 20" key="3">
    <citation type="submission" date="2018-10" db="EMBL/GenBank/DDBJ databases">
        <title>Cultivation of a novel Methanohalophilus strain from Kebrit Deep of the Red Sea and a genomic comparison of members of the genus Methanohalophilus.</title>
        <authorList>
            <person name="Guan Y."/>
            <person name="Ngugi D.K."/>
            <person name="Stingl U."/>
        </authorList>
    </citation>
    <scope>NUCLEOTIDE SEQUENCE [LARGE SCALE GENOMIC DNA]</scope>
    <source>
        <strain evidence="16 20">DSM 3094</strain>
    </source>
</reference>
<evidence type="ECO:0000256" key="13">
    <source>
        <dbReference type="SAM" id="MobiDB-lite"/>
    </source>
</evidence>
<dbReference type="FunFam" id="3.30.980.10:FF:000004">
    <property type="entry name" value="Alanine--tRNA ligase, cytoplasmic"/>
    <property type="match status" value="1"/>
</dbReference>
<evidence type="ECO:0000313" key="15">
    <source>
        <dbReference type="EMBL" id="APH38316.1"/>
    </source>
</evidence>
<dbReference type="EMBL" id="RJJG01000001">
    <property type="protein sequence ID" value="RNI10816.1"/>
    <property type="molecule type" value="Genomic_DNA"/>
</dbReference>
<dbReference type="PANTHER" id="PTHR11777:SF9">
    <property type="entry name" value="ALANINE--TRNA LIGASE, CYTOPLASMIC"/>
    <property type="match status" value="1"/>
</dbReference>
<dbReference type="Gene3D" id="3.30.980.10">
    <property type="entry name" value="Threonyl-trna Synthetase, Chain A, domain 2"/>
    <property type="match status" value="1"/>
</dbReference>
<evidence type="ECO:0000256" key="9">
    <source>
        <dbReference type="ARBA" id="ARBA00022884"/>
    </source>
</evidence>
<keyword evidence="2 12" id="KW-0963">Cytoplasm</keyword>
<dbReference type="SMART" id="SM00863">
    <property type="entry name" value="tRNA_SAD"/>
    <property type="match status" value="1"/>
</dbReference>
<reference evidence="17 19" key="2">
    <citation type="submission" date="2016-10" db="EMBL/GenBank/DDBJ databases">
        <authorList>
            <person name="de Groot N.N."/>
        </authorList>
    </citation>
    <scope>NUCLEOTIDE SEQUENCE [LARGE SCALE GENOMIC DNA]</scope>
    <source>
        <strain evidence="17 19">Z-7982</strain>
    </source>
</reference>
<dbReference type="InterPro" id="IPR018163">
    <property type="entry name" value="Thr/Ala-tRNA-synth_IIc_edit"/>
</dbReference>
<dbReference type="Pfam" id="PF07973">
    <property type="entry name" value="tRNA_SAD"/>
    <property type="match status" value="1"/>
</dbReference>
<dbReference type="InterPro" id="IPR050058">
    <property type="entry name" value="Ala-tRNA_ligase"/>
</dbReference>
<keyword evidence="18" id="KW-1185">Reference proteome</keyword>
<keyword evidence="8 12" id="KW-0067">ATP-binding</keyword>
<evidence type="ECO:0000256" key="2">
    <source>
        <dbReference type="ARBA" id="ARBA00022490"/>
    </source>
</evidence>
<protein>
    <recommendedName>
        <fullName evidence="12">Alanine--tRNA ligase</fullName>
        <ecNumber evidence="12">6.1.1.7</ecNumber>
    </recommendedName>
    <alternativeName>
        <fullName evidence="12">Alanyl-tRNA synthetase</fullName>
        <shortName evidence="12">AlaRS</shortName>
    </alternativeName>
</protein>
<dbReference type="OrthoDB" id="7506at2157"/>
<keyword evidence="4 12" id="KW-0436">Ligase</keyword>
<evidence type="ECO:0000256" key="5">
    <source>
        <dbReference type="ARBA" id="ARBA00022723"/>
    </source>
</evidence>
<dbReference type="SUPFAM" id="SSF101353">
    <property type="entry name" value="Putative anticodon-binding domain of alanyl-tRNA synthetase (AlaRS)"/>
    <property type="match status" value="1"/>
</dbReference>
<dbReference type="PANTHER" id="PTHR11777">
    <property type="entry name" value="ALANYL-TRNA SYNTHETASE"/>
    <property type="match status" value="1"/>
</dbReference>
<dbReference type="EMBL" id="CP017921">
    <property type="protein sequence ID" value="APH38316.1"/>
    <property type="molecule type" value="Genomic_DNA"/>
</dbReference>
<dbReference type="EC" id="6.1.1.7" evidence="12"/>
<dbReference type="NCBIfam" id="TIGR03683">
    <property type="entry name" value="A-tRNA_syn_arch"/>
    <property type="match status" value="1"/>
</dbReference>
<dbReference type="Proteomes" id="UP000267921">
    <property type="component" value="Unassembled WGS sequence"/>
</dbReference>
<dbReference type="PRINTS" id="PR00980">
    <property type="entry name" value="TRNASYNTHALA"/>
</dbReference>
<gene>
    <name evidence="12 16" type="primary">alaS</name>
    <name evidence="15" type="ORF">BHR79_01655</name>
    <name evidence="16" type="ORF">EFE40_01135</name>
    <name evidence="17" type="ORF">SAMN04515625_0154</name>
</gene>
<accession>A0A1L3Q0C2</accession>
<comment type="subcellular location">
    <subcellularLocation>
        <location evidence="12">Cytoplasm</location>
    </subcellularLocation>
</comment>
<dbReference type="KEGG" id="mhaz:BHR79_01655"/>
<reference evidence="15 18" key="1">
    <citation type="submission" date="2016-10" db="EMBL/GenBank/DDBJ databases">
        <title>Methanohalophilus halophilus.</title>
        <authorList>
            <person name="L'haridon S."/>
        </authorList>
    </citation>
    <scope>NUCLEOTIDE SEQUENCE [LARGE SCALE GENOMIC DNA]</scope>
    <source>
        <strain evidence="15 18">Z-7982</strain>
    </source>
</reference>
<dbReference type="EMBL" id="FNMU01000001">
    <property type="protein sequence ID" value="SDW02272.1"/>
    <property type="molecule type" value="Genomic_DNA"/>
</dbReference>
<dbReference type="SUPFAM" id="SSF55681">
    <property type="entry name" value="Class II aaRS and biotin synthetases"/>
    <property type="match status" value="1"/>
</dbReference>
<dbReference type="GO" id="GO:0006419">
    <property type="term" value="P:alanyl-tRNA aminoacylation"/>
    <property type="evidence" value="ECO:0007669"/>
    <property type="project" value="UniProtKB-UniRule"/>
</dbReference>
<evidence type="ECO:0000256" key="3">
    <source>
        <dbReference type="ARBA" id="ARBA00022555"/>
    </source>
</evidence>
<feature type="binding site" evidence="12">
    <location>
        <position position="611"/>
    </location>
    <ligand>
        <name>Zn(2+)</name>
        <dbReference type="ChEBI" id="CHEBI:29105"/>
    </ligand>
</feature>
<comment type="function">
    <text evidence="12">Catalyzes the attachment of alanine to tRNA(Ala) in a two-step reaction: alanine is first activated by ATP to form Ala-AMP and then transferred to the acceptor end of tRNA(Ala). Also edits incorrectly charged Ser-tRNA(Ala) and Gly-tRNA(Ala) via its editing domain.</text>
</comment>
<dbReference type="GO" id="GO:0002161">
    <property type="term" value="F:aminoacyl-tRNA deacylase activity"/>
    <property type="evidence" value="ECO:0007669"/>
    <property type="project" value="UniProtKB-ARBA"/>
</dbReference>